<name>A0A0P0Y9E1_ORYSJ</name>
<accession>A0A0P0Y9E1</accession>
<gene>
    <name evidence="2" type="ordered locus">Os12g0415400</name>
    <name evidence="2" type="ORF">OSNPB_120415400</name>
</gene>
<evidence type="ECO:0000313" key="3">
    <source>
        <dbReference type="Proteomes" id="UP000059680"/>
    </source>
</evidence>
<proteinExistence type="predicted"/>
<reference evidence="3" key="1">
    <citation type="journal article" date="2005" name="Nature">
        <title>The map-based sequence of the rice genome.</title>
        <authorList>
            <consortium name="International rice genome sequencing project (IRGSP)"/>
            <person name="Matsumoto T."/>
            <person name="Wu J."/>
            <person name="Kanamori H."/>
            <person name="Katayose Y."/>
            <person name="Fujisawa M."/>
            <person name="Namiki N."/>
            <person name="Mizuno H."/>
            <person name="Yamamoto K."/>
            <person name="Antonio B.A."/>
            <person name="Baba T."/>
            <person name="Sakata K."/>
            <person name="Nagamura Y."/>
            <person name="Aoki H."/>
            <person name="Arikawa K."/>
            <person name="Arita K."/>
            <person name="Bito T."/>
            <person name="Chiden Y."/>
            <person name="Fujitsuka N."/>
            <person name="Fukunaka R."/>
            <person name="Hamada M."/>
            <person name="Harada C."/>
            <person name="Hayashi A."/>
            <person name="Hijishita S."/>
            <person name="Honda M."/>
            <person name="Hosokawa S."/>
            <person name="Ichikawa Y."/>
            <person name="Idonuma A."/>
            <person name="Iijima M."/>
            <person name="Ikeda M."/>
            <person name="Ikeno M."/>
            <person name="Ito K."/>
            <person name="Ito S."/>
            <person name="Ito T."/>
            <person name="Ito Y."/>
            <person name="Ito Y."/>
            <person name="Iwabuchi A."/>
            <person name="Kamiya K."/>
            <person name="Karasawa W."/>
            <person name="Kurita K."/>
            <person name="Katagiri S."/>
            <person name="Kikuta A."/>
            <person name="Kobayashi H."/>
            <person name="Kobayashi N."/>
            <person name="Machita K."/>
            <person name="Maehara T."/>
            <person name="Masukawa M."/>
            <person name="Mizubayashi T."/>
            <person name="Mukai Y."/>
            <person name="Nagasaki H."/>
            <person name="Nagata Y."/>
            <person name="Naito S."/>
            <person name="Nakashima M."/>
            <person name="Nakama Y."/>
            <person name="Nakamichi Y."/>
            <person name="Nakamura M."/>
            <person name="Meguro A."/>
            <person name="Negishi M."/>
            <person name="Ohta I."/>
            <person name="Ohta T."/>
            <person name="Okamoto M."/>
            <person name="Ono N."/>
            <person name="Saji S."/>
            <person name="Sakaguchi M."/>
            <person name="Sakai K."/>
            <person name="Shibata M."/>
            <person name="Shimokawa T."/>
            <person name="Song J."/>
            <person name="Takazaki Y."/>
            <person name="Terasawa K."/>
            <person name="Tsugane M."/>
            <person name="Tsuji K."/>
            <person name="Ueda S."/>
            <person name="Waki K."/>
            <person name="Yamagata H."/>
            <person name="Yamamoto M."/>
            <person name="Yamamoto S."/>
            <person name="Yamane H."/>
            <person name="Yoshiki S."/>
            <person name="Yoshihara R."/>
            <person name="Yukawa K."/>
            <person name="Zhong H."/>
            <person name="Yano M."/>
            <person name="Yuan Q."/>
            <person name="Ouyang S."/>
            <person name="Liu J."/>
            <person name="Jones K.M."/>
            <person name="Gansberger K."/>
            <person name="Moffat K."/>
            <person name="Hill J."/>
            <person name="Bera J."/>
            <person name="Fadrosh D."/>
            <person name="Jin S."/>
            <person name="Johri S."/>
            <person name="Kim M."/>
            <person name="Overton L."/>
            <person name="Reardon M."/>
            <person name="Tsitrin T."/>
            <person name="Vuong H."/>
            <person name="Weaver B."/>
            <person name="Ciecko A."/>
            <person name="Tallon L."/>
            <person name="Jackson J."/>
            <person name="Pai G."/>
            <person name="Aken S.V."/>
            <person name="Utterback T."/>
            <person name="Reidmuller S."/>
            <person name="Feldblyum T."/>
            <person name="Hsiao J."/>
            <person name="Zismann V."/>
            <person name="Iobst S."/>
            <person name="de Vazeille A.R."/>
            <person name="Buell C.R."/>
            <person name="Ying K."/>
            <person name="Li Y."/>
            <person name="Lu T."/>
            <person name="Huang Y."/>
            <person name="Zhao Q."/>
            <person name="Feng Q."/>
            <person name="Zhang L."/>
            <person name="Zhu J."/>
            <person name="Weng Q."/>
            <person name="Mu J."/>
            <person name="Lu Y."/>
            <person name="Fan D."/>
            <person name="Liu Y."/>
            <person name="Guan J."/>
            <person name="Zhang Y."/>
            <person name="Yu S."/>
            <person name="Liu X."/>
            <person name="Zhang Y."/>
            <person name="Hong G."/>
            <person name="Han B."/>
            <person name="Choisne N."/>
            <person name="Demange N."/>
            <person name="Orjeda G."/>
            <person name="Samain S."/>
            <person name="Cattolico L."/>
            <person name="Pelletier E."/>
            <person name="Couloux A."/>
            <person name="Segurens B."/>
            <person name="Wincker P."/>
            <person name="D'Hont A."/>
            <person name="Scarpelli C."/>
            <person name="Weissenbach J."/>
            <person name="Salanoubat M."/>
            <person name="Quetier F."/>
            <person name="Yu Y."/>
            <person name="Kim H.R."/>
            <person name="Rambo T."/>
            <person name="Currie J."/>
            <person name="Collura K."/>
            <person name="Luo M."/>
            <person name="Yang T."/>
            <person name="Ammiraju J.S.S."/>
            <person name="Engler F."/>
            <person name="Soderlund C."/>
            <person name="Wing R.A."/>
            <person name="Palmer L.E."/>
            <person name="de la Bastide M."/>
            <person name="Spiegel L."/>
            <person name="Nascimento L."/>
            <person name="Zutavern T."/>
            <person name="O'Shaughnessy A."/>
            <person name="Dike S."/>
            <person name="Dedhia N."/>
            <person name="Preston R."/>
            <person name="Balija V."/>
            <person name="McCombie W.R."/>
            <person name="Chow T."/>
            <person name="Chen H."/>
            <person name="Chung M."/>
            <person name="Chen C."/>
            <person name="Shaw J."/>
            <person name="Wu H."/>
            <person name="Hsiao K."/>
            <person name="Chao Y."/>
            <person name="Chu M."/>
            <person name="Cheng C."/>
            <person name="Hour A."/>
            <person name="Lee P."/>
            <person name="Lin S."/>
            <person name="Lin Y."/>
            <person name="Liou J."/>
            <person name="Liu S."/>
            <person name="Hsing Y."/>
            <person name="Raghuvanshi S."/>
            <person name="Mohanty A."/>
            <person name="Bharti A.K."/>
            <person name="Gaur A."/>
            <person name="Gupta V."/>
            <person name="Kumar D."/>
            <person name="Ravi V."/>
            <person name="Vij S."/>
            <person name="Kapur A."/>
            <person name="Khurana P."/>
            <person name="Khurana P."/>
            <person name="Khurana J.P."/>
            <person name="Tyagi A.K."/>
            <person name="Gaikwad K."/>
            <person name="Singh A."/>
            <person name="Dalal V."/>
            <person name="Srivastava S."/>
            <person name="Dixit A."/>
            <person name="Pal A.K."/>
            <person name="Ghazi I.A."/>
            <person name="Yadav M."/>
            <person name="Pandit A."/>
            <person name="Bhargava A."/>
            <person name="Sureshbabu K."/>
            <person name="Batra K."/>
            <person name="Sharma T.R."/>
            <person name="Mohapatra T."/>
            <person name="Singh N.K."/>
            <person name="Messing J."/>
            <person name="Nelson A.B."/>
            <person name="Fuks G."/>
            <person name="Kavchok S."/>
            <person name="Keizer G."/>
            <person name="Linton E."/>
            <person name="Llaca V."/>
            <person name="Song R."/>
            <person name="Tanyolac B."/>
            <person name="Young S."/>
            <person name="Ho-Il K."/>
            <person name="Hahn J.H."/>
            <person name="Sangsakoo G."/>
            <person name="Vanavichit A."/>
            <person name="de Mattos Luiz.A.T."/>
            <person name="Zimmer P.D."/>
            <person name="Malone G."/>
            <person name="Dellagostin O."/>
            <person name="de Oliveira A.C."/>
            <person name="Bevan M."/>
            <person name="Bancroft I."/>
            <person name="Minx P."/>
            <person name="Cordum H."/>
            <person name="Wilson R."/>
            <person name="Cheng Z."/>
            <person name="Jin W."/>
            <person name="Jiang J."/>
            <person name="Leong S.A."/>
            <person name="Iwama H."/>
            <person name="Gojobori T."/>
            <person name="Itoh T."/>
            <person name="Niimura Y."/>
            <person name="Fujii Y."/>
            <person name="Habara T."/>
            <person name="Sakai H."/>
            <person name="Sato Y."/>
            <person name="Wilson G."/>
            <person name="Kumar K."/>
            <person name="McCouch S."/>
            <person name="Juretic N."/>
            <person name="Hoen D."/>
            <person name="Wright S."/>
            <person name="Bruskiewich R."/>
            <person name="Bureau T."/>
            <person name="Miyao A."/>
            <person name="Hirochika H."/>
            <person name="Nishikawa T."/>
            <person name="Kadowaki K."/>
            <person name="Sugiura M."/>
            <person name="Burr B."/>
            <person name="Sasaki T."/>
        </authorList>
    </citation>
    <scope>NUCLEOTIDE SEQUENCE [LARGE SCALE GENOMIC DNA]</scope>
    <source>
        <strain evidence="3">cv. Nipponbare</strain>
    </source>
</reference>
<feature type="compositionally biased region" description="Low complexity" evidence="1">
    <location>
        <begin position="116"/>
        <end position="127"/>
    </location>
</feature>
<organism evidence="2 3">
    <name type="scientific">Oryza sativa subsp. japonica</name>
    <name type="common">Rice</name>
    <dbReference type="NCBI Taxonomy" id="39947"/>
    <lineage>
        <taxon>Eukaryota</taxon>
        <taxon>Viridiplantae</taxon>
        <taxon>Streptophyta</taxon>
        <taxon>Embryophyta</taxon>
        <taxon>Tracheophyta</taxon>
        <taxon>Spermatophyta</taxon>
        <taxon>Magnoliopsida</taxon>
        <taxon>Liliopsida</taxon>
        <taxon>Poales</taxon>
        <taxon>Poaceae</taxon>
        <taxon>BOP clade</taxon>
        <taxon>Oryzoideae</taxon>
        <taxon>Oryzeae</taxon>
        <taxon>Oryzinae</taxon>
        <taxon>Oryza</taxon>
        <taxon>Oryza sativa</taxon>
    </lineage>
</organism>
<dbReference type="PaxDb" id="39947-A0A0P0Y9E1"/>
<feature type="region of interest" description="Disordered" evidence="1">
    <location>
        <begin position="1"/>
        <end position="220"/>
    </location>
</feature>
<reference evidence="2 3" key="2">
    <citation type="journal article" date="2013" name="Plant Cell Physiol.">
        <title>Rice Annotation Project Database (RAP-DB): an integrative and interactive database for rice genomics.</title>
        <authorList>
            <person name="Sakai H."/>
            <person name="Lee S.S."/>
            <person name="Tanaka T."/>
            <person name="Numa H."/>
            <person name="Kim J."/>
            <person name="Kawahara Y."/>
            <person name="Wakimoto H."/>
            <person name="Yang C.C."/>
            <person name="Iwamoto M."/>
            <person name="Abe T."/>
            <person name="Yamada Y."/>
            <person name="Muto A."/>
            <person name="Inokuchi H."/>
            <person name="Ikemura T."/>
            <person name="Matsumoto T."/>
            <person name="Sasaki T."/>
            <person name="Itoh T."/>
        </authorList>
    </citation>
    <scope>NUCLEOTIDE SEQUENCE [LARGE SCALE GENOMIC DNA]</scope>
    <source>
        <strain evidence="3">cv. Nipponbare</strain>
    </source>
</reference>
<keyword evidence="3" id="KW-1185">Reference proteome</keyword>
<feature type="compositionally biased region" description="Basic and acidic residues" evidence="1">
    <location>
        <begin position="186"/>
        <end position="202"/>
    </location>
</feature>
<sequence length="220" mass="23560">MPPRSRAHRSTPPKPQPMGSHRYPHPRITAPLPTHLHRPSPSDASRTAANRKPPIATPMDHCPTPNIIHHPSPSNTSRCSYPLAPKIPPTPASPVPSLTNTHQIHHSNHPQIHLESTPNPNLTLNSSPSPPPSPSLSPSVRDGPHKADGKEVHCRQCAEEAAGDEGGTQVSTDDGRAKEAAPLQSMDRRTTRDPHIPEEHRAANPQAPLPTAGAGDHAGH</sequence>
<dbReference type="InParanoid" id="A0A0P0Y9E1"/>
<dbReference type="EMBL" id="AP014968">
    <property type="protein sequence ID" value="BAT16873.1"/>
    <property type="molecule type" value="Genomic_DNA"/>
</dbReference>
<protein>
    <submittedName>
        <fullName evidence="2">Os12g0415400 protein</fullName>
    </submittedName>
</protein>
<dbReference type="Proteomes" id="UP000059680">
    <property type="component" value="Chromosome 12"/>
</dbReference>
<dbReference type="AlphaFoldDB" id="A0A0P0Y9E1"/>
<reference evidence="2 3" key="3">
    <citation type="journal article" date="2013" name="Rice">
        <title>Improvement of the Oryza sativa Nipponbare reference genome using next generation sequence and optical map data.</title>
        <authorList>
            <person name="Kawahara Y."/>
            <person name="de la Bastide M."/>
            <person name="Hamilton J.P."/>
            <person name="Kanamori H."/>
            <person name="McCombie W.R."/>
            <person name="Ouyang S."/>
            <person name="Schwartz D.C."/>
            <person name="Tanaka T."/>
            <person name="Wu J."/>
            <person name="Zhou S."/>
            <person name="Childs K.L."/>
            <person name="Davidson R.M."/>
            <person name="Lin H."/>
            <person name="Quesada-Ocampo L."/>
            <person name="Vaillancourt B."/>
            <person name="Sakai H."/>
            <person name="Lee S.S."/>
            <person name="Kim J."/>
            <person name="Numa H."/>
            <person name="Itoh T."/>
            <person name="Buell C.R."/>
            <person name="Matsumoto T."/>
        </authorList>
    </citation>
    <scope>NUCLEOTIDE SEQUENCE [LARGE SCALE GENOMIC DNA]</scope>
    <source>
        <strain evidence="3">cv. Nipponbare</strain>
    </source>
</reference>
<dbReference type="Gramene" id="Os12t0415400-00">
    <property type="protein sequence ID" value="Os12t0415400-00"/>
    <property type="gene ID" value="Os12g0415400"/>
</dbReference>
<feature type="compositionally biased region" description="Basic residues" evidence="1">
    <location>
        <begin position="1"/>
        <end position="11"/>
    </location>
</feature>
<feature type="compositionally biased region" description="Pro residues" evidence="1">
    <location>
        <begin position="85"/>
        <end position="94"/>
    </location>
</feature>
<evidence type="ECO:0000313" key="2">
    <source>
        <dbReference type="EMBL" id="BAT16873.1"/>
    </source>
</evidence>
<feature type="compositionally biased region" description="Basic and acidic residues" evidence="1">
    <location>
        <begin position="142"/>
        <end position="158"/>
    </location>
</feature>
<evidence type="ECO:0000256" key="1">
    <source>
        <dbReference type="SAM" id="MobiDB-lite"/>
    </source>
</evidence>